<proteinExistence type="predicted"/>
<evidence type="ECO:0000313" key="1">
    <source>
        <dbReference type="EMBL" id="MDF8263224.1"/>
    </source>
</evidence>
<comment type="caution">
    <text evidence="1">The sequence shown here is derived from an EMBL/GenBank/DDBJ whole genome shotgun (WGS) entry which is preliminary data.</text>
</comment>
<dbReference type="RefSeq" id="WP_275238952.1">
    <property type="nucleotide sequence ID" value="NZ_JARFJC010000030.1"/>
</dbReference>
<gene>
    <name evidence="1" type="ORF">P4R38_03050</name>
</gene>
<dbReference type="Proteomes" id="UP001528912">
    <property type="component" value="Unassembled WGS sequence"/>
</dbReference>
<name>A0ABT6C2P8_9MICO</name>
<sequence>MTAADFFIPTATSELPLRELLLELATLEDQLLRGLAHHGPVADEARRTRMMRREVEIVSELRRRREKTTTSAVRLAEVA</sequence>
<accession>A0ABT6C2P8</accession>
<protein>
    <submittedName>
        <fullName evidence="1">Uncharacterized protein</fullName>
    </submittedName>
</protein>
<reference evidence="1 2" key="1">
    <citation type="submission" date="2023-03" db="EMBL/GenBank/DDBJ databases">
        <title>YIM 133296 draft genome.</title>
        <authorList>
            <person name="Xiong L."/>
        </authorList>
    </citation>
    <scope>NUCLEOTIDE SEQUENCE [LARGE SCALE GENOMIC DNA]</scope>
    <source>
        <strain evidence="1 2">YIM 133296</strain>
    </source>
</reference>
<keyword evidence="2" id="KW-1185">Reference proteome</keyword>
<evidence type="ECO:0000313" key="2">
    <source>
        <dbReference type="Proteomes" id="UP001528912"/>
    </source>
</evidence>
<organism evidence="1 2">
    <name type="scientific">Luteipulveratus flavus</name>
    <dbReference type="NCBI Taxonomy" id="3031728"/>
    <lineage>
        <taxon>Bacteria</taxon>
        <taxon>Bacillati</taxon>
        <taxon>Actinomycetota</taxon>
        <taxon>Actinomycetes</taxon>
        <taxon>Micrococcales</taxon>
        <taxon>Dermacoccaceae</taxon>
        <taxon>Luteipulveratus</taxon>
    </lineage>
</organism>
<dbReference type="EMBL" id="JAROAV010000009">
    <property type="protein sequence ID" value="MDF8263224.1"/>
    <property type="molecule type" value="Genomic_DNA"/>
</dbReference>